<dbReference type="Gene3D" id="3.90.480.10">
    <property type="entry name" value="Sulfite Reductase Hemoprotein,Domain 2"/>
    <property type="match status" value="1"/>
</dbReference>
<evidence type="ECO:0000313" key="9">
    <source>
        <dbReference type="Proteomes" id="UP001380822"/>
    </source>
</evidence>
<evidence type="ECO:0000256" key="5">
    <source>
        <dbReference type="ARBA" id="ARBA00023004"/>
    </source>
</evidence>
<dbReference type="SUPFAM" id="SSF56014">
    <property type="entry name" value="Nitrite and sulphite reductase 4Fe-4S domain-like"/>
    <property type="match status" value="2"/>
</dbReference>
<proteinExistence type="predicted"/>
<keyword evidence="5" id="KW-0408">Iron</keyword>
<keyword evidence="2" id="KW-0349">Heme</keyword>
<dbReference type="InterPro" id="IPR045854">
    <property type="entry name" value="NO2/SO3_Rdtase_4Fe4S_sf"/>
</dbReference>
<dbReference type="RefSeq" id="WP_334250642.1">
    <property type="nucleotide sequence ID" value="NZ_JBAKBE010000003.1"/>
</dbReference>
<keyword evidence="6" id="KW-0411">Iron-sulfur</keyword>
<dbReference type="InterPro" id="IPR012798">
    <property type="entry name" value="Cbl_synth_CobG-like"/>
</dbReference>
<comment type="caution">
    <text evidence="8">The sequence shown here is derived from an EMBL/GenBank/DDBJ whole genome shotgun (WGS) entry which is preliminary data.</text>
</comment>
<evidence type="ECO:0000256" key="2">
    <source>
        <dbReference type="ARBA" id="ARBA00022617"/>
    </source>
</evidence>
<dbReference type="Proteomes" id="UP001380822">
    <property type="component" value="Unassembled WGS sequence"/>
</dbReference>
<dbReference type="EC" id="1.14.13.83" evidence="8"/>
<organism evidence="8 9">
    <name type="scientific">Pannonibacter anstelovis</name>
    <dbReference type="NCBI Taxonomy" id="3121537"/>
    <lineage>
        <taxon>Bacteria</taxon>
        <taxon>Pseudomonadati</taxon>
        <taxon>Pseudomonadota</taxon>
        <taxon>Alphaproteobacteria</taxon>
        <taxon>Hyphomicrobiales</taxon>
        <taxon>Stappiaceae</taxon>
        <taxon>Pannonibacter</taxon>
    </lineage>
</organism>
<evidence type="ECO:0000256" key="6">
    <source>
        <dbReference type="ARBA" id="ARBA00023014"/>
    </source>
</evidence>
<dbReference type="GO" id="GO:0043818">
    <property type="term" value="F:precorrin-3B synthase activity"/>
    <property type="evidence" value="ECO:0007669"/>
    <property type="project" value="UniProtKB-EC"/>
</dbReference>
<accession>A0ABU7ZKY5</accession>
<dbReference type="Gene3D" id="3.30.413.10">
    <property type="entry name" value="Sulfite Reductase Hemoprotein, domain 1"/>
    <property type="match status" value="2"/>
</dbReference>
<dbReference type="PANTHER" id="PTHR32439:SF9">
    <property type="entry name" value="BLR3264 PROTEIN"/>
    <property type="match status" value="1"/>
</dbReference>
<evidence type="ECO:0000256" key="1">
    <source>
        <dbReference type="ARBA" id="ARBA00022485"/>
    </source>
</evidence>
<dbReference type="PANTHER" id="PTHR32439">
    <property type="entry name" value="FERREDOXIN--NITRITE REDUCTASE, CHLOROPLASTIC"/>
    <property type="match status" value="1"/>
</dbReference>
<keyword evidence="4 8" id="KW-0560">Oxidoreductase</keyword>
<sequence length="450" mass="45624">MTQPETSCSASGAAPRFPVRRGACPSLVNPMPTGDGLLVRLRPAAAGLTPGQWGTLADLARTFGNGLLDVTARGNLQIRGLAHQDAAQQLSAELSRAGIEIRSGTAVETPPLAGLDCAEVADASGLADQIRDAIRQHTPALALAPKLAITVNGGGLFNLSDAISDLRLDAVRHGGQVLWRIALAGDARTARPVALVDEAQAVSHVIALLELLHAQGSASRGRDIAALVPALDEACFPAELTAGPVNPAGVIRNGSSAVLGLRLAFGRMHAGELESLMAGLSGLGATQVRLAPDHALLVLGLPDGAIPAAARLAAEQGFITRPDDPMNSVSACPGTGFCAAGRLDTQELAGLLASQAPDLLDGSCTVHLSGCTKGCAHPSPAPLTVTGTDAGLRIVLAGRAGDAADLNISLEEFRALLPALQQGIAQHRQAGQTAAQALSLSGAAIFGMAP</sequence>
<keyword evidence="3" id="KW-0479">Metal-binding</keyword>
<name>A0ABU7ZKY5_9HYPH</name>
<dbReference type="InterPro" id="IPR005117">
    <property type="entry name" value="NiRdtase/SiRdtase_haem-b_fer"/>
</dbReference>
<evidence type="ECO:0000256" key="4">
    <source>
        <dbReference type="ARBA" id="ARBA00023002"/>
    </source>
</evidence>
<dbReference type="EMBL" id="JBAKBE010000003">
    <property type="protein sequence ID" value="MEH0095825.1"/>
    <property type="molecule type" value="Genomic_DNA"/>
</dbReference>
<dbReference type="NCBIfam" id="TIGR02435">
    <property type="entry name" value="CobG"/>
    <property type="match status" value="1"/>
</dbReference>
<evidence type="ECO:0000256" key="3">
    <source>
        <dbReference type="ARBA" id="ARBA00022723"/>
    </source>
</evidence>
<evidence type="ECO:0000313" key="8">
    <source>
        <dbReference type="EMBL" id="MEH0095825.1"/>
    </source>
</evidence>
<gene>
    <name evidence="8" type="primary">cobG</name>
    <name evidence="8" type="ORF">V6L76_06160</name>
</gene>
<dbReference type="InterPro" id="IPR036136">
    <property type="entry name" value="Nit/Sulf_reduc_fer-like_dom_sf"/>
</dbReference>
<evidence type="ECO:0000259" key="7">
    <source>
        <dbReference type="Pfam" id="PF03460"/>
    </source>
</evidence>
<dbReference type="InterPro" id="IPR051329">
    <property type="entry name" value="NIR_SIR_4Fe-4S"/>
</dbReference>
<reference evidence="8 9" key="1">
    <citation type="submission" date="2024-02" db="EMBL/GenBank/DDBJ databases">
        <title>A new putative Pannonibacter species isolated from two cases of bloodstream infections in paediatric patients.</title>
        <authorList>
            <person name="Castellana S."/>
            <person name="De Laurentiis V."/>
            <person name="Grassi M."/>
            <person name="De Leonardis F."/>
            <person name="Mosca A."/>
            <person name="De Carlo C."/>
            <person name="Sparapano E."/>
            <person name="Ronga L."/>
            <person name="Santacroce L."/>
            <person name="Chironna M."/>
            <person name="De Robertis A."/>
            <person name="Bianco A."/>
            <person name="Del Sambro L."/>
            <person name="Capozzi L."/>
            <person name="Parisi A."/>
        </authorList>
    </citation>
    <scope>NUCLEOTIDE SEQUENCE [LARGE SCALE GENOMIC DNA]</scope>
    <source>
        <strain evidence="8 9">Pt2</strain>
    </source>
</reference>
<dbReference type="SUPFAM" id="SSF55124">
    <property type="entry name" value="Nitrite/Sulfite reductase N-terminal domain-like"/>
    <property type="match status" value="2"/>
</dbReference>
<keyword evidence="1" id="KW-0004">4Fe-4S</keyword>
<keyword evidence="9" id="KW-1185">Reference proteome</keyword>
<dbReference type="Pfam" id="PF03460">
    <property type="entry name" value="NIR_SIR_ferr"/>
    <property type="match status" value="1"/>
</dbReference>
<protein>
    <submittedName>
        <fullName evidence="8">Precorrin-3B synthase</fullName>
        <ecNumber evidence="8">1.14.13.83</ecNumber>
    </submittedName>
</protein>
<feature type="domain" description="Nitrite/Sulfite reductase ferredoxin-like" evidence="7">
    <location>
        <begin position="30"/>
        <end position="87"/>
    </location>
</feature>